<evidence type="ECO:0000259" key="1">
    <source>
        <dbReference type="PROSITE" id="PS51352"/>
    </source>
</evidence>
<proteinExistence type="predicted"/>
<feature type="domain" description="Thioredoxin" evidence="1">
    <location>
        <begin position="132"/>
        <end position="268"/>
    </location>
</feature>
<dbReference type="InterPro" id="IPR013766">
    <property type="entry name" value="Thioredoxin_domain"/>
</dbReference>
<dbReference type="AlphaFoldDB" id="A0A7Y0FPL7"/>
<sequence>MKQTGLGVVVASILGLAACGPGSTTQGAAALAAAEKAKVDSLTHDFRTWYEYAYYQVPLGQPFVGLDTAARPLARPAFLERLRTGRFIALQLKKPAGSPTLTLKLCPLPAGADPEIAATSKQLADIELDHYLLEGKLLPAFDFRDLNGRRYTPANTRGKVLVLKTWFINCTACVKEFPEVNALADQYKANPDVVFVSLALDNADYLQAFLTNQPLRYAVVPKSEDYIAGSLRLSAYPTHLVVGRDGKVVKVSDRVPDLVTALARVVPPPGR</sequence>
<comment type="caution">
    <text evidence="2">The sequence shown here is derived from an EMBL/GenBank/DDBJ whole genome shotgun (WGS) entry which is preliminary data.</text>
</comment>
<organism evidence="2 3">
    <name type="scientific">Hymenobacter polaris</name>
    <dbReference type="NCBI Taxonomy" id="2682546"/>
    <lineage>
        <taxon>Bacteria</taxon>
        <taxon>Pseudomonadati</taxon>
        <taxon>Bacteroidota</taxon>
        <taxon>Cytophagia</taxon>
        <taxon>Cytophagales</taxon>
        <taxon>Hymenobacteraceae</taxon>
        <taxon>Hymenobacter</taxon>
    </lineage>
</organism>
<dbReference type="InterPro" id="IPR036249">
    <property type="entry name" value="Thioredoxin-like_sf"/>
</dbReference>
<dbReference type="Gene3D" id="3.40.30.10">
    <property type="entry name" value="Glutaredoxin"/>
    <property type="match status" value="1"/>
</dbReference>
<keyword evidence="3" id="KW-1185">Reference proteome</keyword>
<dbReference type="PROSITE" id="PS51352">
    <property type="entry name" value="THIOREDOXIN_2"/>
    <property type="match status" value="1"/>
</dbReference>
<dbReference type="SUPFAM" id="SSF52833">
    <property type="entry name" value="Thioredoxin-like"/>
    <property type="match status" value="1"/>
</dbReference>
<dbReference type="PANTHER" id="PTHR42852:SF17">
    <property type="entry name" value="THIOREDOXIN-LIKE PROTEIN HI_1115"/>
    <property type="match status" value="1"/>
</dbReference>
<dbReference type="Pfam" id="PF00578">
    <property type="entry name" value="AhpC-TSA"/>
    <property type="match status" value="1"/>
</dbReference>
<gene>
    <name evidence="2" type="ORF">HHL22_20965</name>
</gene>
<dbReference type="GO" id="GO:0016209">
    <property type="term" value="F:antioxidant activity"/>
    <property type="evidence" value="ECO:0007669"/>
    <property type="project" value="InterPro"/>
</dbReference>
<dbReference type="EMBL" id="JABBGH010000003">
    <property type="protein sequence ID" value="NML67680.1"/>
    <property type="molecule type" value="Genomic_DNA"/>
</dbReference>
<dbReference type="PROSITE" id="PS51257">
    <property type="entry name" value="PROKAR_LIPOPROTEIN"/>
    <property type="match status" value="1"/>
</dbReference>
<evidence type="ECO:0000313" key="2">
    <source>
        <dbReference type="EMBL" id="NML67680.1"/>
    </source>
</evidence>
<dbReference type="CDD" id="cd02966">
    <property type="entry name" value="TlpA_like_family"/>
    <property type="match status" value="1"/>
</dbReference>
<dbReference type="InterPro" id="IPR050553">
    <property type="entry name" value="Thioredoxin_ResA/DsbE_sf"/>
</dbReference>
<name>A0A7Y0FPL7_9BACT</name>
<dbReference type="InterPro" id="IPR000866">
    <property type="entry name" value="AhpC/TSA"/>
</dbReference>
<dbReference type="GO" id="GO:0016491">
    <property type="term" value="F:oxidoreductase activity"/>
    <property type="evidence" value="ECO:0007669"/>
    <property type="project" value="InterPro"/>
</dbReference>
<accession>A0A7Y0FPL7</accession>
<dbReference type="PANTHER" id="PTHR42852">
    <property type="entry name" value="THIOL:DISULFIDE INTERCHANGE PROTEIN DSBE"/>
    <property type="match status" value="1"/>
</dbReference>
<dbReference type="RefSeq" id="WP_169533331.1">
    <property type="nucleotide sequence ID" value="NZ_JABBGH010000003.1"/>
</dbReference>
<evidence type="ECO:0000313" key="3">
    <source>
        <dbReference type="Proteomes" id="UP000559626"/>
    </source>
</evidence>
<reference evidence="2 3" key="1">
    <citation type="submission" date="2020-04" db="EMBL/GenBank/DDBJ databases">
        <title>Hymenobacter polaris sp. nov., isolated from Arctic soil.</title>
        <authorList>
            <person name="Dahal R.H."/>
        </authorList>
    </citation>
    <scope>NUCLEOTIDE SEQUENCE [LARGE SCALE GENOMIC DNA]</scope>
    <source>
        <strain evidence="2 3">RP-2-7</strain>
    </source>
</reference>
<dbReference type="Proteomes" id="UP000559626">
    <property type="component" value="Unassembled WGS sequence"/>
</dbReference>
<protein>
    <submittedName>
        <fullName evidence="2">TlpA family protein disulfide reductase</fullName>
    </submittedName>
</protein>